<name>A0A4C1XAA7_EUMVA</name>
<dbReference type="Proteomes" id="UP000299102">
    <property type="component" value="Unassembled WGS sequence"/>
</dbReference>
<protein>
    <submittedName>
        <fullName evidence="1">Uncharacterized protein</fullName>
    </submittedName>
</protein>
<proteinExistence type="predicted"/>
<evidence type="ECO:0000313" key="2">
    <source>
        <dbReference type="Proteomes" id="UP000299102"/>
    </source>
</evidence>
<reference evidence="1 2" key="1">
    <citation type="journal article" date="2019" name="Commun. Biol.">
        <title>The bagworm genome reveals a unique fibroin gene that provides high tensile strength.</title>
        <authorList>
            <person name="Kono N."/>
            <person name="Nakamura H."/>
            <person name="Ohtoshi R."/>
            <person name="Tomita M."/>
            <person name="Numata K."/>
            <person name="Arakawa K."/>
        </authorList>
    </citation>
    <scope>NUCLEOTIDE SEQUENCE [LARGE SCALE GENOMIC DNA]</scope>
</reference>
<gene>
    <name evidence="1" type="ORF">EVAR_54640_1</name>
</gene>
<keyword evidence="2" id="KW-1185">Reference proteome</keyword>
<organism evidence="1 2">
    <name type="scientific">Eumeta variegata</name>
    <name type="common">Bagworm moth</name>
    <name type="synonym">Eumeta japonica</name>
    <dbReference type="NCBI Taxonomy" id="151549"/>
    <lineage>
        <taxon>Eukaryota</taxon>
        <taxon>Metazoa</taxon>
        <taxon>Ecdysozoa</taxon>
        <taxon>Arthropoda</taxon>
        <taxon>Hexapoda</taxon>
        <taxon>Insecta</taxon>
        <taxon>Pterygota</taxon>
        <taxon>Neoptera</taxon>
        <taxon>Endopterygota</taxon>
        <taxon>Lepidoptera</taxon>
        <taxon>Glossata</taxon>
        <taxon>Ditrysia</taxon>
        <taxon>Tineoidea</taxon>
        <taxon>Psychidae</taxon>
        <taxon>Oiketicinae</taxon>
        <taxon>Eumeta</taxon>
    </lineage>
</organism>
<sequence length="127" mass="13863">MFIVSKNPSTVLIGGSTAPRAGCRIIATFTAAARAHPVFDRGFLRRPRPRARAASGAVKRVILEFTADFPLRSGSNVCHGALAGARGYACAPSRSVRFFNHPPIIECVPDEDLNRGEQTEQDIRHYE</sequence>
<accession>A0A4C1XAA7</accession>
<dbReference type="AlphaFoldDB" id="A0A4C1XAA7"/>
<dbReference type="EMBL" id="BGZK01000755">
    <property type="protein sequence ID" value="GBP59205.1"/>
    <property type="molecule type" value="Genomic_DNA"/>
</dbReference>
<evidence type="ECO:0000313" key="1">
    <source>
        <dbReference type="EMBL" id="GBP59205.1"/>
    </source>
</evidence>
<comment type="caution">
    <text evidence="1">The sequence shown here is derived from an EMBL/GenBank/DDBJ whole genome shotgun (WGS) entry which is preliminary data.</text>
</comment>